<proteinExistence type="predicted"/>
<dbReference type="Pfam" id="PF16982">
    <property type="entry name" value="Flp1_like"/>
    <property type="match status" value="1"/>
</dbReference>
<evidence type="ECO:0000256" key="1">
    <source>
        <dbReference type="SAM" id="Phobius"/>
    </source>
</evidence>
<feature type="transmembrane region" description="Helical" evidence="1">
    <location>
        <begin position="12"/>
        <end position="33"/>
    </location>
</feature>
<dbReference type="EMBL" id="DVIQ01000003">
    <property type="protein sequence ID" value="HIS30028.1"/>
    <property type="molecule type" value="Genomic_DNA"/>
</dbReference>
<protein>
    <submittedName>
        <fullName evidence="3">Holin, BlyA family protein</fullName>
    </submittedName>
</protein>
<evidence type="ECO:0000259" key="2">
    <source>
        <dbReference type="Pfam" id="PF16982"/>
    </source>
</evidence>
<keyword evidence="1" id="KW-0812">Transmembrane</keyword>
<sequence>MSHIQAFLREEDGVGVVEVILILVVLISLVVIFKSQLTSLVNNILKKITSQSNSI</sequence>
<reference evidence="3" key="2">
    <citation type="journal article" date="2021" name="PeerJ">
        <title>Extensive microbial diversity within the chicken gut microbiome revealed by metagenomics and culture.</title>
        <authorList>
            <person name="Gilroy R."/>
            <person name="Ravi A."/>
            <person name="Getino M."/>
            <person name="Pursley I."/>
            <person name="Horton D.L."/>
            <person name="Alikhan N.F."/>
            <person name="Baker D."/>
            <person name="Gharbi K."/>
            <person name="Hall N."/>
            <person name="Watson M."/>
            <person name="Adriaenssens E.M."/>
            <person name="Foster-Nyarko E."/>
            <person name="Jarju S."/>
            <person name="Secka A."/>
            <person name="Antonio M."/>
            <person name="Oren A."/>
            <person name="Chaudhuri R.R."/>
            <person name="La Ragione R."/>
            <person name="Hildebrand F."/>
            <person name="Pallen M.J."/>
        </authorList>
    </citation>
    <scope>NUCLEOTIDE SEQUENCE</scope>
    <source>
        <strain evidence="3">CHK190-19873</strain>
    </source>
</reference>
<keyword evidence="1" id="KW-1133">Transmembrane helix</keyword>
<feature type="domain" description="Putative Flagellin Flp1-like" evidence="2">
    <location>
        <begin position="7"/>
        <end position="53"/>
    </location>
</feature>
<accession>A0A9D1EQG7</accession>
<keyword evidence="1" id="KW-0472">Membrane</keyword>
<name>A0A9D1EQG7_9FIRM</name>
<comment type="caution">
    <text evidence="3">The sequence shown here is derived from an EMBL/GenBank/DDBJ whole genome shotgun (WGS) entry which is preliminary data.</text>
</comment>
<reference evidence="3" key="1">
    <citation type="submission" date="2020-10" db="EMBL/GenBank/DDBJ databases">
        <authorList>
            <person name="Gilroy R."/>
        </authorList>
    </citation>
    <scope>NUCLEOTIDE SEQUENCE</scope>
    <source>
        <strain evidence="3">CHK190-19873</strain>
    </source>
</reference>
<gene>
    <name evidence="3" type="ORF">IAB44_00525</name>
</gene>
<evidence type="ECO:0000313" key="4">
    <source>
        <dbReference type="Proteomes" id="UP000823935"/>
    </source>
</evidence>
<evidence type="ECO:0000313" key="3">
    <source>
        <dbReference type="EMBL" id="HIS30028.1"/>
    </source>
</evidence>
<dbReference type="InterPro" id="IPR031564">
    <property type="entry name" value="Flp1-like"/>
</dbReference>
<dbReference type="AlphaFoldDB" id="A0A9D1EQG7"/>
<organism evidence="3 4">
    <name type="scientific">Candidatus Limivivens intestinipullorum</name>
    <dbReference type="NCBI Taxonomy" id="2840858"/>
    <lineage>
        <taxon>Bacteria</taxon>
        <taxon>Bacillati</taxon>
        <taxon>Bacillota</taxon>
        <taxon>Clostridia</taxon>
        <taxon>Lachnospirales</taxon>
        <taxon>Lachnospiraceae</taxon>
        <taxon>Lachnospiraceae incertae sedis</taxon>
        <taxon>Candidatus Limivivens</taxon>
    </lineage>
</organism>
<dbReference type="Proteomes" id="UP000823935">
    <property type="component" value="Unassembled WGS sequence"/>
</dbReference>